<dbReference type="Pfam" id="PF16289">
    <property type="entry name" value="PIN_12"/>
    <property type="match status" value="1"/>
</dbReference>
<dbReference type="Proteomes" id="UP000326951">
    <property type="component" value="Chromosome"/>
</dbReference>
<reference evidence="2 3" key="1">
    <citation type="submission" date="2019-09" db="EMBL/GenBank/DDBJ databases">
        <title>Complete genome sequence of Sporolactobacillus terrae 70-3.</title>
        <authorList>
            <person name="Tanaka N."/>
            <person name="Shiwa Y."/>
            <person name="Fujita N."/>
            <person name="Tanasupawat S."/>
        </authorList>
    </citation>
    <scope>NUCLEOTIDE SEQUENCE [LARGE SCALE GENOMIC DNA]</scope>
    <source>
        <strain evidence="2 3">70-3</strain>
    </source>
</reference>
<dbReference type="RefSeq" id="WP_152080064.1">
    <property type="nucleotide sequence ID" value="NZ_AP021853.1"/>
</dbReference>
<proteinExistence type="predicted"/>
<accession>A0A5K7WSM8</accession>
<gene>
    <name evidence="2" type="ORF">St703_01900</name>
</gene>
<evidence type="ECO:0000313" key="2">
    <source>
        <dbReference type="EMBL" id="BBN97485.1"/>
    </source>
</evidence>
<feature type="domain" description="DUF4935" evidence="1">
    <location>
        <begin position="4"/>
        <end position="170"/>
    </location>
</feature>
<evidence type="ECO:0000313" key="3">
    <source>
        <dbReference type="Proteomes" id="UP000326951"/>
    </source>
</evidence>
<organism evidence="2 3">
    <name type="scientific">Sporolactobacillus terrae</name>
    <dbReference type="NCBI Taxonomy" id="269673"/>
    <lineage>
        <taxon>Bacteria</taxon>
        <taxon>Bacillati</taxon>
        <taxon>Bacillota</taxon>
        <taxon>Bacilli</taxon>
        <taxon>Bacillales</taxon>
        <taxon>Sporolactobacillaceae</taxon>
        <taxon>Sporolactobacillus</taxon>
    </lineage>
</organism>
<name>A0A5K7WSM8_9BACL</name>
<dbReference type="EMBL" id="AP021853">
    <property type="protein sequence ID" value="BBN97485.1"/>
    <property type="molecule type" value="Genomic_DNA"/>
</dbReference>
<protein>
    <recommendedName>
        <fullName evidence="1">DUF4935 domain-containing protein</fullName>
    </recommendedName>
</protein>
<dbReference type="InterPro" id="IPR032557">
    <property type="entry name" value="DUF4935"/>
</dbReference>
<evidence type="ECO:0000259" key="1">
    <source>
        <dbReference type="Pfam" id="PF16289"/>
    </source>
</evidence>
<dbReference type="AlphaFoldDB" id="A0A5K7WSM8"/>
<sequence>MFHVFLDTNIVVSDFQFNSMPSRKILKYSRRNDIHLCLTDINYHEVIKKFNDKLIPAINNIKKGISEIAKISGKSPDNEDITEMSNEIRKNYKDFLDKVINENNIDVIEHSDSITNKLLDRYFSMKKPFSPKRNSFQDALIWETIIEYYHNNFSTDEDAIFLISDNIKDFAEDDKELTLHHDLSNDIPELALYRNIKTFFEKENDNLEDYLIDTFELDENKFIEIIKHYLEYSNKVQDEIESSLLDGQFEGEYFEGWGEDAYCDLQDISIEDYSRDIESNEIEINATIEYHVGFSIVTVNPGYERDEPADEEYWTDQTGEQDFSASCNIIIDADEGKVIAFSVEELQLV</sequence>